<evidence type="ECO:0000313" key="13">
    <source>
        <dbReference type="Proteomes" id="UP000269544"/>
    </source>
</evidence>
<evidence type="ECO:0000313" key="12">
    <source>
        <dbReference type="EMBL" id="VEJ34269.1"/>
    </source>
</evidence>
<dbReference type="OrthoDB" id="9782387at2"/>
<dbReference type="EC" id="1.97.1.4" evidence="12"/>
<keyword evidence="5" id="KW-0479">Metal-binding</keyword>
<dbReference type="Gene3D" id="3.20.20.70">
    <property type="entry name" value="Aldolase class I"/>
    <property type="match status" value="1"/>
</dbReference>
<evidence type="ECO:0000256" key="5">
    <source>
        <dbReference type="ARBA" id="ARBA00022723"/>
    </source>
</evidence>
<evidence type="ECO:0000256" key="9">
    <source>
        <dbReference type="ARBA" id="ARBA00047365"/>
    </source>
</evidence>
<comment type="similarity">
    <text evidence="2">Belongs to the organic radical-activating enzymes family.</text>
</comment>
<dbReference type="GO" id="GO:0051539">
    <property type="term" value="F:4 iron, 4 sulfur cluster binding"/>
    <property type="evidence" value="ECO:0007669"/>
    <property type="project" value="UniProtKB-KW"/>
</dbReference>
<dbReference type="AlphaFoldDB" id="A0A3S5AI38"/>
<dbReference type="InterPro" id="IPR034457">
    <property type="entry name" value="Organic_radical-activating"/>
</dbReference>
<name>A0A3S5AI38_9FIRM</name>
<dbReference type="InterPro" id="IPR017900">
    <property type="entry name" value="4Fe4S_Fe_S_CS"/>
</dbReference>
<comment type="cofactor">
    <cofactor evidence="1">
        <name>[4Fe-4S] cluster</name>
        <dbReference type="ChEBI" id="CHEBI:49883"/>
    </cofactor>
</comment>
<keyword evidence="6 12" id="KW-0560">Oxidoreductase</keyword>
<feature type="domain" description="4Fe-4S ferredoxin-type" evidence="10">
    <location>
        <begin position="31"/>
        <end position="63"/>
    </location>
</feature>
<dbReference type="EMBL" id="LR134523">
    <property type="protein sequence ID" value="VEJ34269.1"/>
    <property type="molecule type" value="Genomic_DNA"/>
</dbReference>
<evidence type="ECO:0000256" key="4">
    <source>
        <dbReference type="ARBA" id="ARBA00022691"/>
    </source>
</evidence>
<dbReference type="SFLD" id="SFLDG01118">
    <property type="entry name" value="activating_enzymes__group_2"/>
    <property type="match status" value="1"/>
</dbReference>
<dbReference type="PROSITE" id="PS51918">
    <property type="entry name" value="RADICAL_SAM"/>
    <property type="match status" value="1"/>
</dbReference>
<dbReference type="InterPro" id="IPR023912">
    <property type="entry name" value="YjjW_bact"/>
</dbReference>
<dbReference type="SFLD" id="SFLDS00029">
    <property type="entry name" value="Radical_SAM"/>
    <property type="match status" value="1"/>
</dbReference>
<dbReference type="PROSITE" id="PS51379">
    <property type="entry name" value="4FE4S_FER_2"/>
    <property type="match status" value="2"/>
</dbReference>
<keyword evidence="4" id="KW-0949">S-adenosyl-L-methionine</keyword>
<dbReference type="RefSeq" id="WP_126464554.1">
    <property type="nucleotide sequence ID" value="NZ_LR134523.1"/>
</dbReference>
<gene>
    <name evidence="12" type="primary">pflA</name>
    <name evidence="12" type="ORF">NCTC13079_00067</name>
</gene>
<proteinExistence type="inferred from homology"/>
<feature type="domain" description="Radical SAM core" evidence="11">
    <location>
        <begin position="13"/>
        <end position="274"/>
    </location>
</feature>
<evidence type="ECO:0000256" key="3">
    <source>
        <dbReference type="ARBA" id="ARBA00022485"/>
    </source>
</evidence>
<comment type="catalytic activity">
    <reaction evidence="9">
        <text>glycyl-[protein] + reduced [flavodoxin] + S-adenosyl-L-methionine = glycin-2-yl radical-[protein] + semiquinone [flavodoxin] + 5'-deoxyadenosine + L-methionine + H(+)</text>
        <dbReference type="Rhea" id="RHEA:61976"/>
        <dbReference type="Rhea" id="RHEA-COMP:10622"/>
        <dbReference type="Rhea" id="RHEA-COMP:14480"/>
        <dbReference type="Rhea" id="RHEA-COMP:15993"/>
        <dbReference type="Rhea" id="RHEA-COMP:15994"/>
        <dbReference type="ChEBI" id="CHEBI:15378"/>
        <dbReference type="ChEBI" id="CHEBI:17319"/>
        <dbReference type="ChEBI" id="CHEBI:29947"/>
        <dbReference type="ChEBI" id="CHEBI:32722"/>
        <dbReference type="ChEBI" id="CHEBI:57618"/>
        <dbReference type="ChEBI" id="CHEBI:57844"/>
        <dbReference type="ChEBI" id="CHEBI:59789"/>
        <dbReference type="ChEBI" id="CHEBI:140311"/>
    </reaction>
</comment>
<dbReference type="PROSITE" id="PS00198">
    <property type="entry name" value="4FE4S_FER_1"/>
    <property type="match status" value="1"/>
</dbReference>
<evidence type="ECO:0000256" key="7">
    <source>
        <dbReference type="ARBA" id="ARBA00023004"/>
    </source>
</evidence>
<dbReference type="InterPro" id="IPR001989">
    <property type="entry name" value="Radical_activat_CS"/>
</dbReference>
<dbReference type="KEGG" id="piv:NCTC13079_00067"/>
<accession>A0A3S5AI38</accession>
<dbReference type="SUPFAM" id="SSF102114">
    <property type="entry name" value="Radical SAM enzymes"/>
    <property type="match status" value="1"/>
</dbReference>
<dbReference type="PROSITE" id="PS01087">
    <property type="entry name" value="RADICAL_ACTIVATING"/>
    <property type="match status" value="1"/>
</dbReference>
<dbReference type="Gene3D" id="3.30.70.20">
    <property type="match status" value="1"/>
</dbReference>
<dbReference type="NCBIfam" id="TIGR04041">
    <property type="entry name" value="activase_YjjW"/>
    <property type="match status" value="1"/>
</dbReference>
<dbReference type="InterPro" id="IPR058240">
    <property type="entry name" value="rSAM_sf"/>
</dbReference>
<dbReference type="GO" id="GO:0016829">
    <property type="term" value="F:lyase activity"/>
    <property type="evidence" value="ECO:0007669"/>
    <property type="project" value="UniProtKB-KW"/>
</dbReference>
<dbReference type="InterPro" id="IPR007197">
    <property type="entry name" value="rSAM"/>
</dbReference>
<keyword evidence="7" id="KW-0408">Iron</keyword>
<dbReference type="GO" id="GO:0046872">
    <property type="term" value="F:metal ion binding"/>
    <property type="evidence" value="ECO:0007669"/>
    <property type="project" value="UniProtKB-KW"/>
</dbReference>
<dbReference type="InterPro" id="IPR017896">
    <property type="entry name" value="4Fe4S_Fe-S-bd"/>
</dbReference>
<dbReference type="PANTHER" id="PTHR30352">
    <property type="entry name" value="PYRUVATE FORMATE-LYASE-ACTIVATING ENZYME"/>
    <property type="match status" value="1"/>
</dbReference>
<dbReference type="CDD" id="cd01335">
    <property type="entry name" value="Radical_SAM"/>
    <property type="match status" value="1"/>
</dbReference>
<dbReference type="PANTHER" id="PTHR30352:SF13">
    <property type="entry name" value="GLYCYL-RADICAL ENZYME ACTIVATING ENZYME YJJW-RELATED"/>
    <property type="match status" value="1"/>
</dbReference>
<evidence type="ECO:0000256" key="1">
    <source>
        <dbReference type="ARBA" id="ARBA00001966"/>
    </source>
</evidence>
<organism evidence="12 13">
    <name type="scientific">Aedoeadaptatus ivorii</name>
    <dbReference type="NCBI Taxonomy" id="54006"/>
    <lineage>
        <taxon>Bacteria</taxon>
        <taxon>Bacillati</taxon>
        <taxon>Bacillota</taxon>
        <taxon>Tissierellia</taxon>
        <taxon>Tissierellales</taxon>
        <taxon>Peptoniphilaceae</taxon>
        <taxon>Aedoeadaptatus</taxon>
    </lineage>
</organism>
<dbReference type="Pfam" id="PF13353">
    <property type="entry name" value="Fer4_12"/>
    <property type="match status" value="1"/>
</dbReference>
<feature type="domain" description="4Fe-4S ferredoxin-type" evidence="10">
    <location>
        <begin position="64"/>
        <end position="93"/>
    </location>
</feature>
<keyword evidence="8" id="KW-0411">Iron-sulfur</keyword>
<dbReference type="PIRSF" id="PIRSF000371">
    <property type="entry name" value="PFL_act_enz"/>
    <property type="match status" value="1"/>
</dbReference>
<evidence type="ECO:0000259" key="11">
    <source>
        <dbReference type="PROSITE" id="PS51918"/>
    </source>
</evidence>
<dbReference type="Proteomes" id="UP000269544">
    <property type="component" value="Chromosome"/>
</dbReference>
<keyword evidence="13" id="KW-1185">Reference proteome</keyword>
<dbReference type="GO" id="GO:0043365">
    <property type="term" value="F:[formate-C-acetyltransferase]-activating enzyme activity"/>
    <property type="evidence" value="ECO:0007669"/>
    <property type="project" value="UniProtKB-EC"/>
</dbReference>
<evidence type="ECO:0000256" key="8">
    <source>
        <dbReference type="ARBA" id="ARBA00023014"/>
    </source>
</evidence>
<protein>
    <submittedName>
        <fullName evidence="12">Pyruvate formate-lyase 1-activating enzyme</fullName>
        <ecNumber evidence="12">1.97.1.4</ecNumber>
    </submittedName>
</protein>
<dbReference type="SUPFAM" id="SSF54862">
    <property type="entry name" value="4Fe-4S ferredoxins"/>
    <property type="match status" value="1"/>
</dbReference>
<keyword evidence="3" id="KW-0004">4Fe-4S</keyword>
<dbReference type="SFLD" id="SFLDG01066">
    <property type="entry name" value="organic_radical-activating_enz"/>
    <property type="match status" value="1"/>
</dbReference>
<dbReference type="InterPro" id="IPR012839">
    <property type="entry name" value="Organic_radical_activase"/>
</dbReference>
<evidence type="ECO:0000256" key="6">
    <source>
        <dbReference type="ARBA" id="ARBA00023002"/>
    </source>
</evidence>
<reference evidence="12 13" key="1">
    <citation type="submission" date="2018-12" db="EMBL/GenBank/DDBJ databases">
        <authorList>
            <consortium name="Pathogen Informatics"/>
        </authorList>
    </citation>
    <scope>NUCLEOTIDE SEQUENCE [LARGE SCALE GENOMIC DNA]</scope>
    <source>
        <strain evidence="12 13">NCTC13079</strain>
    </source>
</reference>
<dbReference type="SFLD" id="SFLDF00392">
    <property type="entry name" value="YjjI_activase"/>
    <property type="match status" value="1"/>
</dbReference>
<dbReference type="InterPro" id="IPR040074">
    <property type="entry name" value="BssD/PflA/YjjW"/>
</dbReference>
<dbReference type="CDD" id="cd04410">
    <property type="entry name" value="DMSOR_beta-like"/>
    <property type="match status" value="1"/>
</dbReference>
<keyword evidence="12" id="KW-0670">Pyruvate</keyword>
<evidence type="ECO:0000256" key="2">
    <source>
        <dbReference type="ARBA" id="ARBA00009777"/>
    </source>
</evidence>
<evidence type="ECO:0000259" key="10">
    <source>
        <dbReference type="PROSITE" id="PS51379"/>
    </source>
</evidence>
<keyword evidence="12" id="KW-0456">Lyase</keyword>
<sequence length="279" mass="30259">MLVVNRLIPMSVVDGPGNRFAIFLQGCNFNCLYCHNPETIGRCVQCGHCVDLCPAGALSRTEAGRVAWDESLCIDCDRCVAACPHGASPKLKYMETEALLKEIDDARPFIQGITVSGGECTLQAEALIPLFEGVHARGLTALLDSNGGIDFSRGTIQKLIEISDGVMLDIKAWDAAEHVALTGRDNAVVKANLAYLASIDKLLEVRLVLLEGRDHEKTIRGIADILGEKIQNVAIKLIDYRPFGVRANNAAHLAGVGRKEKEQLIHCAEDLGFRAVIDI</sequence>
<dbReference type="InterPro" id="IPR013785">
    <property type="entry name" value="Aldolase_TIM"/>
</dbReference>